<dbReference type="Gene3D" id="1.20.144.10">
    <property type="entry name" value="Phosphatidic acid phosphatase type 2/haloperoxidase"/>
    <property type="match status" value="1"/>
</dbReference>
<dbReference type="Proteomes" id="UP000257317">
    <property type="component" value="Unassembled WGS sequence"/>
</dbReference>
<dbReference type="CDD" id="cd03392">
    <property type="entry name" value="PAP2_like_2"/>
    <property type="match status" value="1"/>
</dbReference>
<feature type="transmembrane region" description="Helical" evidence="7">
    <location>
        <begin position="141"/>
        <end position="160"/>
    </location>
</feature>
<feature type="transmembrane region" description="Helical" evidence="7">
    <location>
        <begin position="60"/>
        <end position="77"/>
    </location>
</feature>
<evidence type="ECO:0000256" key="7">
    <source>
        <dbReference type="SAM" id="Phobius"/>
    </source>
</evidence>
<protein>
    <submittedName>
        <fullName evidence="9">Membrane-associated phospholipid phosphatase</fullName>
    </submittedName>
</protein>
<sequence length="193" mass="22162">MNLSSHLDFFIAGLILVLLIFNIRNSRMFNFYDRWFHHKLGKQNDSKIWQIITFINEPKLIAGWDVLLAGLLFITGHPHLSKWVLITLIFTDLLGIFLKRAIKRQRPQNSSQVRLGYSFPSGHVLSVTIMGLIIWHLFGKFGGFLLLLTIIGTWFLVVISRLKTKAHYPSDIIGATTLGFFCFAIAQQFLMLV</sequence>
<dbReference type="SMART" id="SM00014">
    <property type="entry name" value="acidPPc"/>
    <property type="match status" value="1"/>
</dbReference>
<dbReference type="GO" id="GO:0005886">
    <property type="term" value="C:plasma membrane"/>
    <property type="evidence" value="ECO:0007669"/>
    <property type="project" value="UniProtKB-SubCell"/>
</dbReference>
<feature type="transmembrane region" description="Helical" evidence="7">
    <location>
        <begin position="172"/>
        <end position="190"/>
    </location>
</feature>
<gene>
    <name evidence="9" type="primary">pgpB</name>
    <name evidence="9" type="ORF">LrDSM24759_10330</name>
</gene>
<dbReference type="InterPro" id="IPR036938">
    <property type="entry name" value="PAP2/HPO_sf"/>
</dbReference>
<comment type="caution">
    <text evidence="9">The sequence shown here is derived from an EMBL/GenBank/DDBJ whole genome shotgun (WGS) entry which is preliminary data.</text>
</comment>
<evidence type="ECO:0000256" key="4">
    <source>
        <dbReference type="ARBA" id="ARBA00022801"/>
    </source>
</evidence>
<dbReference type="RefSeq" id="WP_371824303.1">
    <property type="nucleotide sequence ID" value="NZ_BFBY01000007.1"/>
</dbReference>
<feature type="transmembrane region" description="Helical" evidence="7">
    <location>
        <begin position="83"/>
        <end position="102"/>
    </location>
</feature>
<feature type="transmembrane region" description="Helical" evidence="7">
    <location>
        <begin position="114"/>
        <end position="135"/>
    </location>
</feature>
<proteinExistence type="predicted"/>
<keyword evidence="6 7" id="KW-0472">Membrane</keyword>
<evidence type="ECO:0000256" key="6">
    <source>
        <dbReference type="ARBA" id="ARBA00023136"/>
    </source>
</evidence>
<organism evidence="9 10">
    <name type="scientific">Lactobacillus rodentium</name>
    <dbReference type="NCBI Taxonomy" id="947835"/>
    <lineage>
        <taxon>Bacteria</taxon>
        <taxon>Bacillati</taxon>
        <taxon>Bacillota</taxon>
        <taxon>Bacilli</taxon>
        <taxon>Lactobacillales</taxon>
        <taxon>Lactobacillaceae</taxon>
        <taxon>Lactobacillus</taxon>
    </lineage>
</organism>
<dbReference type="EMBL" id="BFBY01000007">
    <property type="protein sequence ID" value="GBG05119.1"/>
    <property type="molecule type" value="Genomic_DNA"/>
</dbReference>
<accession>A0A2Z6TTT0</accession>
<comment type="subcellular location">
    <subcellularLocation>
        <location evidence="1">Cell membrane</location>
        <topology evidence="1">Multi-pass membrane protein</topology>
    </subcellularLocation>
</comment>
<feature type="transmembrane region" description="Helical" evidence="7">
    <location>
        <begin position="6"/>
        <end position="24"/>
    </location>
</feature>
<keyword evidence="3 7" id="KW-0812">Transmembrane</keyword>
<dbReference type="Pfam" id="PF01569">
    <property type="entry name" value="PAP2"/>
    <property type="match status" value="1"/>
</dbReference>
<keyword evidence="4" id="KW-0378">Hydrolase</keyword>
<evidence type="ECO:0000313" key="9">
    <source>
        <dbReference type="EMBL" id="GBG05119.1"/>
    </source>
</evidence>
<dbReference type="SUPFAM" id="SSF48317">
    <property type="entry name" value="Acid phosphatase/Vanadium-dependent haloperoxidase"/>
    <property type="match status" value="1"/>
</dbReference>
<dbReference type="PANTHER" id="PTHR14969">
    <property type="entry name" value="SPHINGOSINE-1-PHOSPHATE PHOSPHOHYDROLASE"/>
    <property type="match status" value="1"/>
</dbReference>
<evidence type="ECO:0000256" key="1">
    <source>
        <dbReference type="ARBA" id="ARBA00004651"/>
    </source>
</evidence>
<name>A0A2Z6TTT0_9LACO</name>
<dbReference type="GO" id="GO:0016787">
    <property type="term" value="F:hydrolase activity"/>
    <property type="evidence" value="ECO:0007669"/>
    <property type="project" value="UniProtKB-KW"/>
</dbReference>
<evidence type="ECO:0000259" key="8">
    <source>
        <dbReference type="SMART" id="SM00014"/>
    </source>
</evidence>
<dbReference type="PANTHER" id="PTHR14969:SF62">
    <property type="entry name" value="DECAPRENYLPHOSPHORYL-5-PHOSPHORIBOSE PHOSPHATASE RV3807C-RELATED"/>
    <property type="match status" value="1"/>
</dbReference>
<evidence type="ECO:0000256" key="5">
    <source>
        <dbReference type="ARBA" id="ARBA00022989"/>
    </source>
</evidence>
<keyword evidence="5 7" id="KW-1133">Transmembrane helix</keyword>
<evidence type="ECO:0000313" key="10">
    <source>
        <dbReference type="Proteomes" id="UP000257317"/>
    </source>
</evidence>
<keyword evidence="2" id="KW-1003">Cell membrane</keyword>
<dbReference type="AlphaFoldDB" id="A0A2Z6TTT0"/>
<evidence type="ECO:0000256" key="2">
    <source>
        <dbReference type="ARBA" id="ARBA00022475"/>
    </source>
</evidence>
<keyword evidence="10" id="KW-1185">Reference proteome</keyword>
<evidence type="ECO:0000256" key="3">
    <source>
        <dbReference type="ARBA" id="ARBA00022692"/>
    </source>
</evidence>
<feature type="domain" description="Phosphatidic acid phosphatase type 2/haloperoxidase" evidence="8">
    <location>
        <begin position="81"/>
        <end position="187"/>
    </location>
</feature>
<dbReference type="InterPro" id="IPR000326">
    <property type="entry name" value="PAP2/HPO"/>
</dbReference>
<reference evidence="10" key="1">
    <citation type="submission" date="2018-03" db="EMBL/GenBank/DDBJ databases">
        <title>New taxa in the Lactobacillus gasseri group.</title>
        <authorList>
            <person name="Tanizawa Y."/>
            <person name="Tohno M."/>
            <person name="Endo A."/>
            <person name="Arita M."/>
        </authorList>
    </citation>
    <scope>NUCLEOTIDE SEQUENCE [LARGE SCALE GENOMIC DNA]</scope>
    <source>
        <strain evidence="10">DSM 24759</strain>
    </source>
</reference>